<organism evidence="2 3">
    <name type="scientific">Streptomyces umbrinus</name>
    <dbReference type="NCBI Taxonomy" id="67370"/>
    <lineage>
        <taxon>Bacteria</taxon>
        <taxon>Bacillati</taxon>
        <taxon>Actinomycetota</taxon>
        <taxon>Actinomycetes</taxon>
        <taxon>Kitasatosporales</taxon>
        <taxon>Streptomycetaceae</taxon>
        <taxon>Streptomyces</taxon>
        <taxon>Streptomyces phaeochromogenes group</taxon>
    </lineage>
</organism>
<comment type="caution">
    <text evidence="2">The sequence shown here is derived from an EMBL/GenBank/DDBJ whole genome shotgun (WGS) entry which is preliminary data.</text>
</comment>
<evidence type="ECO:0000256" key="1">
    <source>
        <dbReference type="SAM" id="MobiDB-lite"/>
    </source>
</evidence>
<dbReference type="EMBL" id="JAUSZI010000002">
    <property type="protein sequence ID" value="MDQ1023731.1"/>
    <property type="molecule type" value="Genomic_DNA"/>
</dbReference>
<evidence type="ECO:0000313" key="2">
    <source>
        <dbReference type="EMBL" id="MDQ1023731.1"/>
    </source>
</evidence>
<accession>A0ABU0SJJ0</accession>
<sequence>MGCAAVTRAHQRDDNRPEWTGGLRASPGSAGPAGCRKRSGGYLYVMTDVVDSDELLRRIQRARAWAEREEETWKARSDDLRRGDPGGSRDADVRGQAYEAVRKVLDEILTPGVHAVDG</sequence>
<keyword evidence="3" id="KW-1185">Reference proteome</keyword>
<reference evidence="2 3" key="1">
    <citation type="submission" date="2023-07" db="EMBL/GenBank/DDBJ databases">
        <title>Comparative genomics of wheat-associated soil bacteria to identify genetic determinants of phenazine resistance.</title>
        <authorList>
            <person name="Mouncey N."/>
        </authorList>
    </citation>
    <scope>NUCLEOTIDE SEQUENCE [LARGE SCALE GENOMIC DNA]</scope>
    <source>
        <strain evidence="2 3">V2I4</strain>
    </source>
</reference>
<protein>
    <submittedName>
        <fullName evidence="2">Uncharacterized protein</fullName>
    </submittedName>
</protein>
<dbReference type="Proteomes" id="UP001230328">
    <property type="component" value="Unassembled WGS sequence"/>
</dbReference>
<feature type="region of interest" description="Disordered" evidence="1">
    <location>
        <begin position="67"/>
        <end position="94"/>
    </location>
</feature>
<feature type="compositionally biased region" description="Basic and acidic residues" evidence="1">
    <location>
        <begin position="67"/>
        <end position="93"/>
    </location>
</feature>
<proteinExistence type="predicted"/>
<evidence type="ECO:0000313" key="3">
    <source>
        <dbReference type="Proteomes" id="UP001230328"/>
    </source>
</evidence>
<name>A0ABU0SJJ0_9ACTN</name>
<gene>
    <name evidence="2" type="ORF">QF035_001313</name>
</gene>
<feature type="region of interest" description="Disordered" evidence="1">
    <location>
        <begin position="1"/>
        <end position="37"/>
    </location>
</feature>